<dbReference type="GO" id="GO:0006865">
    <property type="term" value="P:amino acid transport"/>
    <property type="evidence" value="ECO:0007669"/>
    <property type="project" value="TreeGrafter"/>
</dbReference>
<keyword evidence="2 7" id="KW-0813">Transport</keyword>
<dbReference type="GO" id="GO:0022857">
    <property type="term" value="F:transmembrane transporter activity"/>
    <property type="evidence" value="ECO:0007669"/>
    <property type="project" value="InterPro"/>
</dbReference>
<dbReference type="Pfam" id="PF00528">
    <property type="entry name" value="BPD_transp_1"/>
    <property type="match status" value="1"/>
</dbReference>
<keyword evidence="5 7" id="KW-1133">Transmembrane helix</keyword>
<evidence type="ECO:0000256" key="1">
    <source>
        <dbReference type="ARBA" id="ARBA00004651"/>
    </source>
</evidence>
<feature type="transmembrane region" description="Helical" evidence="7">
    <location>
        <begin position="108"/>
        <end position="131"/>
    </location>
</feature>
<sequence length="281" mass="30450">MSADGSATRVLFDAPGPRARARIRLATVASVLVAAGLLALVLVQFGRRGQLQAEKWAQFGELPILTFLAKGLGNTLLAAAVSAVISIPLGALFSVLRLSLTRWVRWPVTAYIEVFRSIPTILLLYFFIAGPFSGLPIFWKLVIPIVLGNIAILAEIFRAGVQALPRGQFEAGQAIGLGYWANMTTIVFPQALRLVVPALVTQLVALIKDTTLGYVVSYAELMKSATNLTAYTGYLIQTYLVVGLIYVLINFALSKLAEKLERTINGGRRGVRLARVLPPTE</sequence>
<dbReference type="Proteomes" id="UP000523079">
    <property type="component" value="Unassembled WGS sequence"/>
</dbReference>
<comment type="similarity">
    <text evidence="7">Belongs to the binding-protein-dependent transport system permease family.</text>
</comment>
<organism evidence="9 10">
    <name type="scientific">Microlunatus kandeliicorticis</name>
    <dbReference type="NCBI Taxonomy" id="1759536"/>
    <lineage>
        <taxon>Bacteria</taxon>
        <taxon>Bacillati</taxon>
        <taxon>Actinomycetota</taxon>
        <taxon>Actinomycetes</taxon>
        <taxon>Propionibacteriales</taxon>
        <taxon>Propionibacteriaceae</taxon>
        <taxon>Microlunatus</taxon>
    </lineage>
</organism>
<evidence type="ECO:0000313" key="9">
    <source>
        <dbReference type="EMBL" id="MBA8795823.1"/>
    </source>
</evidence>
<evidence type="ECO:0000256" key="7">
    <source>
        <dbReference type="RuleBase" id="RU363032"/>
    </source>
</evidence>
<dbReference type="NCBIfam" id="TIGR01726">
    <property type="entry name" value="HEQRo_perm_3TM"/>
    <property type="match status" value="1"/>
</dbReference>
<dbReference type="RefSeq" id="WP_182561440.1">
    <property type="nucleotide sequence ID" value="NZ_JACGWT010000006.1"/>
</dbReference>
<dbReference type="PANTHER" id="PTHR30614:SF21">
    <property type="entry name" value="AMINO ACID ABC TRANSPORTER PERMEASE"/>
    <property type="match status" value="1"/>
</dbReference>
<comment type="subcellular location">
    <subcellularLocation>
        <location evidence="1 7">Cell membrane</location>
        <topology evidence="1 7">Multi-pass membrane protein</topology>
    </subcellularLocation>
</comment>
<dbReference type="AlphaFoldDB" id="A0A7W3P7A9"/>
<protein>
    <submittedName>
        <fullName evidence="9">Glutamate transport system permease protein</fullName>
    </submittedName>
</protein>
<dbReference type="GO" id="GO:0043190">
    <property type="term" value="C:ATP-binding cassette (ABC) transporter complex"/>
    <property type="evidence" value="ECO:0007669"/>
    <property type="project" value="InterPro"/>
</dbReference>
<feature type="domain" description="ABC transmembrane type-1" evidence="8">
    <location>
        <begin position="72"/>
        <end position="257"/>
    </location>
</feature>
<feature type="transmembrane region" description="Helical" evidence="7">
    <location>
        <begin position="25"/>
        <end position="46"/>
    </location>
</feature>
<evidence type="ECO:0000256" key="2">
    <source>
        <dbReference type="ARBA" id="ARBA00022448"/>
    </source>
</evidence>
<evidence type="ECO:0000313" key="10">
    <source>
        <dbReference type="Proteomes" id="UP000523079"/>
    </source>
</evidence>
<gene>
    <name evidence="9" type="ORF">FHX74_003464</name>
</gene>
<dbReference type="InterPro" id="IPR010065">
    <property type="entry name" value="AA_ABC_transptr_permease_3TM"/>
</dbReference>
<proteinExistence type="inferred from homology"/>
<accession>A0A7W3P7A9</accession>
<evidence type="ECO:0000256" key="4">
    <source>
        <dbReference type="ARBA" id="ARBA00022692"/>
    </source>
</evidence>
<name>A0A7W3P7A9_9ACTN</name>
<reference evidence="9 10" key="1">
    <citation type="submission" date="2020-07" db="EMBL/GenBank/DDBJ databases">
        <title>Sequencing the genomes of 1000 actinobacteria strains.</title>
        <authorList>
            <person name="Klenk H.-P."/>
        </authorList>
    </citation>
    <scope>NUCLEOTIDE SEQUENCE [LARGE SCALE GENOMIC DNA]</scope>
    <source>
        <strain evidence="9 10">DSM 100723</strain>
    </source>
</reference>
<comment type="caution">
    <text evidence="9">The sequence shown here is derived from an EMBL/GenBank/DDBJ whole genome shotgun (WGS) entry which is preliminary data.</text>
</comment>
<dbReference type="InterPro" id="IPR043429">
    <property type="entry name" value="ArtM/GltK/GlnP/TcyL/YhdX-like"/>
</dbReference>
<keyword evidence="4 7" id="KW-0812">Transmembrane</keyword>
<feature type="transmembrane region" description="Helical" evidence="7">
    <location>
        <begin position="76"/>
        <end position="96"/>
    </location>
</feature>
<feature type="transmembrane region" description="Helical" evidence="7">
    <location>
        <begin position="137"/>
        <end position="157"/>
    </location>
</feature>
<evidence type="ECO:0000259" key="8">
    <source>
        <dbReference type="PROSITE" id="PS50928"/>
    </source>
</evidence>
<evidence type="ECO:0000256" key="3">
    <source>
        <dbReference type="ARBA" id="ARBA00022475"/>
    </source>
</evidence>
<dbReference type="PROSITE" id="PS50928">
    <property type="entry name" value="ABC_TM1"/>
    <property type="match status" value="1"/>
</dbReference>
<dbReference type="EMBL" id="JACGWT010000006">
    <property type="protein sequence ID" value="MBA8795823.1"/>
    <property type="molecule type" value="Genomic_DNA"/>
</dbReference>
<evidence type="ECO:0000256" key="6">
    <source>
        <dbReference type="ARBA" id="ARBA00023136"/>
    </source>
</evidence>
<dbReference type="InterPro" id="IPR000515">
    <property type="entry name" value="MetI-like"/>
</dbReference>
<dbReference type="InterPro" id="IPR035906">
    <property type="entry name" value="MetI-like_sf"/>
</dbReference>
<keyword evidence="10" id="KW-1185">Reference proteome</keyword>
<keyword evidence="3" id="KW-1003">Cell membrane</keyword>
<dbReference type="PANTHER" id="PTHR30614">
    <property type="entry name" value="MEMBRANE COMPONENT OF AMINO ACID ABC TRANSPORTER"/>
    <property type="match status" value="1"/>
</dbReference>
<keyword evidence="6 7" id="KW-0472">Membrane</keyword>
<feature type="transmembrane region" description="Helical" evidence="7">
    <location>
        <begin position="228"/>
        <end position="253"/>
    </location>
</feature>
<dbReference type="Gene3D" id="1.10.3720.10">
    <property type="entry name" value="MetI-like"/>
    <property type="match status" value="1"/>
</dbReference>
<evidence type="ECO:0000256" key="5">
    <source>
        <dbReference type="ARBA" id="ARBA00022989"/>
    </source>
</evidence>
<dbReference type="SUPFAM" id="SSF161098">
    <property type="entry name" value="MetI-like"/>
    <property type="match status" value="1"/>
</dbReference>
<feature type="transmembrane region" description="Helical" evidence="7">
    <location>
        <begin position="191"/>
        <end position="208"/>
    </location>
</feature>